<dbReference type="RefSeq" id="XP_040626164.1">
    <property type="nucleotide sequence ID" value="XM_040776562.1"/>
</dbReference>
<dbReference type="STRING" id="1858805.M5G0B3"/>
<evidence type="ECO:0000256" key="16">
    <source>
        <dbReference type="ARBA" id="ARBA00023160"/>
    </source>
</evidence>
<keyword evidence="4" id="KW-0813">Transport</keyword>
<dbReference type="InterPro" id="IPR036400">
    <property type="entry name" value="Cyt_B5-like_heme/steroid_sf"/>
</dbReference>
<keyword evidence="12" id="KW-0560">Oxidoreductase</keyword>
<reference evidence="20 21" key="1">
    <citation type="journal article" date="2012" name="Science">
        <title>The Paleozoic origin of enzymatic lignin decomposition reconstructed from 31 fungal genomes.</title>
        <authorList>
            <person name="Floudas D."/>
            <person name="Binder M."/>
            <person name="Riley R."/>
            <person name="Barry K."/>
            <person name="Blanchette R.A."/>
            <person name="Henrissat B."/>
            <person name="Martinez A.T."/>
            <person name="Otillar R."/>
            <person name="Spatafora J.W."/>
            <person name="Yadav J.S."/>
            <person name="Aerts A."/>
            <person name="Benoit I."/>
            <person name="Boyd A."/>
            <person name="Carlson A."/>
            <person name="Copeland A."/>
            <person name="Coutinho P.M."/>
            <person name="de Vries R.P."/>
            <person name="Ferreira P."/>
            <person name="Findley K."/>
            <person name="Foster B."/>
            <person name="Gaskell J."/>
            <person name="Glotzer D."/>
            <person name="Gorecki P."/>
            <person name="Heitman J."/>
            <person name="Hesse C."/>
            <person name="Hori C."/>
            <person name="Igarashi K."/>
            <person name="Jurgens J.A."/>
            <person name="Kallen N."/>
            <person name="Kersten P."/>
            <person name="Kohler A."/>
            <person name="Kuees U."/>
            <person name="Kumar T.K.A."/>
            <person name="Kuo A."/>
            <person name="LaButti K."/>
            <person name="Larrondo L.F."/>
            <person name="Lindquist E."/>
            <person name="Ling A."/>
            <person name="Lombard V."/>
            <person name="Lucas S."/>
            <person name="Lundell T."/>
            <person name="Martin R."/>
            <person name="McLaughlin D.J."/>
            <person name="Morgenstern I."/>
            <person name="Morin E."/>
            <person name="Murat C."/>
            <person name="Nagy L.G."/>
            <person name="Nolan M."/>
            <person name="Ohm R.A."/>
            <person name="Patyshakuliyeva A."/>
            <person name="Rokas A."/>
            <person name="Ruiz-Duenas F.J."/>
            <person name="Sabat G."/>
            <person name="Salamov A."/>
            <person name="Samejima M."/>
            <person name="Schmutz J."/>
            <person name="Slot J.C."/>
            <person name="St John F."/>
            <person name="Stenlid J."/>
            <person name="Sun H."/>
            <person name="Sun S."/>
            <person name="Syed K."/>
            <person name="Tsang A."/>
            <person name="Wiebenga A."/>
            <person name="Young D."/>
            <person name="Pisabarro A."/>
            <person name="Eastwood D.C."/>
            <person name="Martin F."/>
            <person name="Cullen D."/>
            <person name="Grigoriev I.V."/>
            <person name="Hibbett D.S."/>
        </authorList>
    </citation>
    <scope>NUCLEOTIDE SEQUENCE [LARGE SCALE GENOMIC DNA]</scope>
    <source>
        <strain evidence="20 21">DJM-731 SS1</strain>
    </source>
</reference>
<dbReference type="GO" id="GO:0005506">
    <property type="term" value="F:iron ion binding"/>
    <property type="evidence" value="ECO:0007669"/>
    <property type="project" value="TreeGrafter"/>
</dbReference>
<feature type="compositionally biased region" description="Polar residues" evidence="17">
    <location>
        <begin position="32"/>
        <end position="43"/>
    </location>
</feature>
<dbReference type="PROSITE" id="PS00191">
    <property type="entry name" value="CYTOCHROME_B5_1"/>
    <property type="match status" value="1"/>
</dbReference>
<evidence type="ECO:0000256" key="17">
    <source>
        <dbReference type="SAM" id="MobiDB-lite"/>
    </source>
</evidence>
<dbReference type="PANTHER" id="PTHR11351">
    <property type="entry name" value="ACYL-COA DESATURASE"/>
    <property type="match status" value="1"/>
</dbReference>
<dbReference type="InterPro" id="IPR001199">
    <property type="entry name" value="Cyt_B5-like_heme/steroid-bd"/>
</dbReference>
<dbReference type="CDD" id="cd03505">
    <property type="entry name" value="Delta9-FADS-like"/>
    <property type="match status" value="1"/>
</dbReference>
<evidence type="ECO:0000256" key="10">
    <source>
        <dbReference type="ARBA" id="ARBA00022982"/>
    </source>
</evidence>
<feature type="region of interest" description="Disordered" evidence="17">
    <location>
        <begin position="1"/>
        <end position="59"/>
    </location>
</feature>
<evidence type="ECO:0000256" key="15">
    <source>
        <dbReference type="ARBA" id="ARBA00023136"/>
    </source>
</evidence>
<dbReference type="SUPFAM" id="SSF55856">
    <property type="entry name" value="Cytochrome b5-like heme/steroid binding domain"/>
    <property type="match status" value="1"/>
</dbReference>
<dbReference type="PROSITE" id="PS50255">
    <property type="entry name" value="CYTOCHROME_B5_2"/>
    <property type="match status" value="1"/>
</dbReference>
<evidence type="ECO:0000256" key="7">
    <source>
        <dbReference type="ARBA" id="ARBA00022692"/>
    </source>
</evidence>
<evidence type="ECO:0000313" key="21">
    <source>
        <dbReference type="Proteomes" id="UP000030653"/>
    </source>
</evidence>
<comment type="subcellular location">
    <subcellularLocation>
        <location evidence="1">Membrane</location>
        <topology evidence="1">Multi-pass membrane protein</topology>
    </subcellularLocation>
</comment>
<dbReference type="AlphaFoldDB" id="M5G0B3"/>
<evidence type="ECO:0000256" key="4">
    <source>
        <dbReference type="ARBA" id="ARBA00022448"/>
    </source>
</evidence>
<keyword evidence="6" id="KW-0349">Heme</keyword>
<dbReference type="InterPro" id="IPR015876">
    <property type="entry name" value="Acyl-CoA_DS"/>
</dbReference>
<dbReference type="SMART" id="SM01117">
    <property type="entry name" value="Cyt-b5"/>
    <property type="match status" value="1"/>
</dbReference>
<feature type="transmembrane region" description="Helical" evidence="18">
    <location>
        <begin position="235"/>
        <end position="255"/>
    </location>
</feature>
<dbReference type="GO" id="GO:0006636">
    <property type="term" value="P:unsaturated fatty acid biosynthetic process"/>
    <property type="evidence" value="ECO:0007669"/>
    <property type="project" value="TreeGrafter"/>
</dbReference>
<evidence type="ECO:0000256" key="2">
    <source>
        <dbReference type="ARBA" id="ARBA00009295"/>
    </source>
</evidence>
<dbReference type="Pfam" id="PF00487">
    <property type="entry name" value="FA_desaturase"/>
    <property type="match status" value="1"/>
</dbReference>
<dbReference type="InterPro" id="IPR001522">
    <property type="entry name" value="FADS-1_CS"/>
</dbReference>
<evidence type="ECO:0000256" key="6">
    <source>
        <dbReference type="ARBA" id="ARBA00022617"/>
    </source>
</evidence>
<dbReference type="EMBL" id="JH795870">
    <property type="protein sequence ID" value="EJT99266.1"/>
    <property type="molecule type" value="Genomic_DNA"/>
</dbReference>
<evidence type="ECO:0000256" key="3">
    <source>
        <dbReference type="ARBA" id="ARBA00012620"/>
    </source>
</evidence>
<evidence type="ECO:0000256" key="14">
    <source>
        <dbReference type="ARBA" id="ARBA00023098"/>
    </source>
</evidence>
<keyword evidence="9" id="KW-0276">Fatty acid metabolism</keyword>
<protein>
    <recommendedName>
        <fullName evidence="3">stearoyl-CoA 9-desaturase</fullName>
        <ecNumber evidence="3">1.14.19.1</ecNumber>
    </recommendedName>
</protein>
<dbReference type="GO" id="GO:0005789">
    <property type="term" value="C:endoplasmic reticulum membrane"/>
    <property type="evidence" value="ECO:0007669"/>
    <property type="project" value="TreeGrafter"/>
</dbReference>
<dbReference type="Proteomes" id="UP000030653">
    <property type="component" value="Unassembled WGS sequence"/>
</dbReference>
<feature type="transmembrane region" description="Helical" evidence="18">
    <location>
        <begin position="119"/>
        <end position="140"/>
    </location>
</feature>
<feature type="transmembrane region" description="Helical" evidence="18">
    <location>
        <begin position="93"/>
        <end position="113"/>
    </location>
</feature>
<dbReference type="EC" id="1.14.19.1" evidence="3"/>
<dbReference type="GO" id="GO:0020037">
    <property type="term" value="F:heme binding"/>
    <property type="evidence" value="ECO:0007669"/>
    <property type="project" value="InterPro"/>
</dbReference>
<sequence length="520" mass="58466">MSSTTSARPEVVQKPRQRTPPPSQLSPPLTPKQSPRSEPSSLPTRDVSGISPPTTPIDDLPVDIDIPDNYVAHTVATVKPLPPIGWHNWWKELNYISTAILTVTPALAIYGAFTTKLCWQTAVFSVFWYYVTGLGITAGYHRLWAHRSYIASPPLEYALALAGAGAAQGSIRWWSRGHRAHHRYTDTELDPYDANKGLIWSHIGWMLVKPRRKPGVADISDLGKNPVVRWQHQNYLTLFVLMAFILPCVIPGLLWNDFKGGFLFAGAARLTFVHHSTFCVNSLAHYLGDTPFDDKHTPRDHFITALCTIGEGYHNFHHQFPMDYRNAIKWYQYDPTKWFIAVCSWVGLASHLKTFPDGEIRKGQLTMELKKLERKSNAITWPKSSNDLPVISWESFQEQSLTRPLILISGFIHDVSSFLDEHPGGRHLLAKMIGKDASTAFFGGVYDHSNAAHNLLAMMRVGVLQHGLELESERAIPPSQRLQIVRAVQIAELVKAADHDGDEHITFAGNLYTQECETQQ</sequence>
<keyword evidence="8" id="KW-0479">Metal-binding</keyword>
<keyword evidence="21" id="KW-1185">Reference proteome</keyword>
<keyword evidence="7 18" id="KW-0812">Transmembrane</keyword>
<evidence type="ECO:0000259" key="19">
    <source>
        <dbReference type="PROSITE" id="PS50255"/>
    </source>
</evidence>
<feature type="domain" description="Cytochrome b5 heme-binding" evidence="19">
    <location>
        <begin position="406"/>
        <end position="465"/>
    </location>
</feature>
<dbReference type="PRINTS" id="PR00075">
    <property type="entry name" value="FACDDSATRASE"/>
</dbReference>
<proteinExistence type="inferred from homology"/>
<dbReference type="PROSITE" id="PS00476">
    <property type="entry name" value="FATTY_ACID_DESATUR_1"/>
    <property type="match status" value="1"/>
</dbReference>
<keyword evidence="14" id="KW-0443">Lipid metabolism</keyword>
<feature type="compositionally biased region" description="Pro residues" evidence="17">
    <location>
        <begin position="18"/>
        <end position="30"/>
    </location>
</feature>
<evidence type="ECO:0000256" key="8">
    <source>
        <dbReference type="ARBA" id="ARBA00022723"/>
    </source>
</evidence>
<dbReference type="OrthoDB" id="10260134at2759"/>
<keyword evidence="5" id="KW-0444">Lipid biosynthesis</keyword>
<dbReference type="GO" id="GO:0004768">
    <property type="term" value="F:stearoyl-CoA 9-desaturase activity"/>
    <property type="evidence" value="ECO:0007669"/>
    <property type="project" value="UniProtKB-EC"/>
</dbReference>
<keyword evidence="16" id="KW-0275">Fatty acid biosynthesis</keyword>
<gene>
    <name evidence="20" type="ORF">DACRYDRAFT_82361</name>
</gene>
<evidence type="ECO:0000256" key="11">
    <source>
        <dbReference type="ARBA" id="ARBA00022989"/>
    </source>
</evidence>
<evidence type="ECO:0000256" key="9">
    <source>
        <dbReference type="ARBA" id="ARBA00022832"/>
    </source>
</evidence>
<keyword evidence="11 18" id="KW-1133">Transmembrane helix</keyword>
<dbReference type="Pfam" id="PF00173">
    <property type="entry name" value="Cyt-b5"/>
    <property type="match status" value="1"/>
</dbReference>
<dbReference type="OMA" id="WNDWRGG"/>
<keyword evidence="10" id="KW-0249">Electron transport</keyword>
<dbReference type="HOGENOM" id="CLU_027359_3_1_1"/>
<name>M5G0B3_DACPD</name>
<evidence type="ECO:0000313" key="20">
    <source>
        <dbReference type="EMBL" id="EJT99266.1"/>
    </source>
</evidence>
<keyword evidence="13" id="KW-0408">Iron</keyword>
<dbReference type="PANTHER" id="PTHR11351:SF31">
    <property type="entry name" value="DESATURASE 1, ISOFORM A-RELATED"/>
    <property type="match status" value="1"/>
</dbReference>
<organism evidence="20 21">
    <name type="scientific">Dacryopinax primogenitus (strain DJM 731)</name>
    <name type="common">Brown rot fungus</name>
    <dbReference type="NCBI Taxonomy" id="1858805"/>
    <lineage>
        <taxon>Eukaryota</taxon>
        <taxon>Fungi</taxon>
        <taxon>Dikarya</taxon>
        <taxon>Basidiomycota</taxon>
        <taxon>Agaricomycotina</taxon>
        <taxon>Dacrymycetes</taxon>
        <taxon>Dacrymycetales</taxon>
        <taxon>Dacrymycetaceae</taxon>
        <taxon>Dacryopinax</taxon>
    </lineage>
</organism>
<dbReference type="GeneID" id="63691624"/>
<accession>M5G0B3</accession>
<dbReference type="InterPro" id="IPR018506">
    <property type="entry name" value="Cyt_B5_heme-BS"/>
</dbReference>
<keyword evidence="15 18" id="KW-0472">Membrane</keyword>
<evidence type="ECO:0000256" key="12">
    <source>
        <dbReference type="ARBA" id="ARBA00023002"/>
    </source>
</evidence>
<dbReference type="FunFam" id="3.10.120.10:FF:000004">
    <property type="entry name" value="Acyl-CoA desaturase"/>
    <property type="match status" value="1"/>
</dbReference>
<dbReference type="Gene3D" id="3.10.120.10">
    <property type="entry name" value="Cytochrome b5-like heme/steroid binding domain"/>
    <property type="match status" value="1"/>
</dbReference>
<comment type="similarity">
    <text evidence="2">Belongs to the fatty acid desaturase type 1 family.</text>
</comment>
<dbReference type="InterPro" id="IPR005804">
    <property type="entry name" value="FA_desaturase_dom"/>
</dbReference>
<evidence type="ECO:0000256" key="5">
    <source>
        <dbReference type="ARBA" id="ARBA00022516"/>
    </source>
</evidence>
<evidence type="ECO:0000256" key="1">
    <source>
        <dbReference type="ARBA" id="ARBA00004141"/>
    </source>
</evidence>
<evidence type="ECO:0000256" key="18">
    <source>
        <dbReference type="SAM" id="Phobius"/>
    </source>
</evidence>
<evidence type="ECO:0000256" key="13">
    <source>
        <dbReference type="ARBA" id="ARBA00023004"/>
    </source>
</evidence>